<dbReference type="GO" id="GO:0061630">
    <property type="term" value="F:ubiquitin protein ligase activity"/>
    <property type="evidence" value="ECO:0007669"/>
    <property type="project" value="UniProtKB-EC"/>
</dbReference>
<dbReference type="PROSITE" id="PS50237">
    <property type="entry name" value="HECT"/>
    <property type="match status" value="1"/>
</dbReference>
<dbReference type="Gene3D" id="3.30.2160.10">
    <property type="entry name" value="Hect, E3 ligase catalytic domain"/>
    <property type="match status" value="1"/>
</dbReference>
<keyword evidence="14" id="KW-0472">Membrane</keyword>
<evidence type="ECO:0000313" key="18">
    <source>
        <dbReference type="EMBL" id="VBB27767.1"/>
    </source>
</evidence>
<dbReference type="InterPro" id="IPR018123">
    <property type="entry name" value="WWE-dom_subgr"/>
</dbReference>
<dbReference type="Pfam" id="PF14377">
    <property type="entry name" value="UBM"/>
    <property type="match status" value="3"/>
</dbReference>
<dbReference type="Gene3D" id="3.30.2410.10">
    <property type="entry name" value="Hect, E3 ligase catalytic domain"/>
    <property type="match status" value="1"/>
</dbReference>
<dbReference type="FunFam" id="3.30.2410.10:FF:000004">
    <property type="entry name" value="E3 ubiquitin-protein ligase HUWE1, variant"/>
    <property type="match status" value="1"/>
</dbReference>
<dbReference type="Gene3D" id="3.90.1750.10">
    <property type="entry name" value="Hect, E3 ligase catalytic domains"/>
    <property type="match status" value="1"/>
</dbReference>
<feature type="transmembrane region" description="Helical" evidence="14">
    <location>
        <begin position="161"/>
        <end position="184"/>
    </location>
</feature>
<dbReference type="GO" id="GO:0005737">
    <property type="term" value="C:cytoplasm"/>
    <property type="evidence" value="ECO:0007669"/>
    <property type="project" value="TreeGrafter"/>
</dbReference>
<keyword evidence="7" id="KW-0227">DNA damage</keyword>
<evidence type="ECO:0000259" key="17">
    <source>
        <dbReference type="PROSITE" id="PS50918"/>
    </source>
</evidence>
<accession>A0A498SF87</accession>
<evidence type="ECO:0000256" key="5">
    <source>
        <dbReference type="ARBA" id="ARBA00022553"/>
    </source>
</evidence>
<dbReference type="InterPro" id="IPR050409">
    <property type="entry name" value="E3_ubiq-protein_ligase"/>
</dbReference>
<dbReference type="InterPro" id="IPR010314">
    <property type="entry name" value="E3_Ub_ligase_DUF913"/>
</dbReference>
<keyword evidence="10" id="KW-0539">Nucleus</keyword>
<dbReference type="InterPro" id="IPR010309">
    <property type="entry name" value="E3_Ub_ligase_DUF908"/>
</dbReference>
<dbReference type="PANTHER" id="PTHR11254">
    <property type="entry name" value="HECT DOMAIN UBIQUITIN-PROTEIN LIGASE"/>
    <property type="match status" value="1"/>
</dbReference>
<evidence type="ECO:0000256" key="6">
    <source>
        <dbReference type="ARBA" id="ARBA00022679"/>
    </source>
</evidence>
<name>A0A498SF87_ACAVI</name>
<dbReference type="SUPFAM" id="SSF56204">
    <property type="entry name" value="Hect, E3 ligase catalytic domain"/>
    <property type="match status" value="1"/>
</dbReference>
<dbReference type="GO" id="GO:0006511">
    <property type="term" value="P:ubiquitin-dependent protein catabolic process"/>
    <property type="evidence" value="ECO:0007669"/>
    <property type="project" value="TreeGrafter"/>
</dbReference>
<dbReference type="InterPro" id="IPR004170">
    <property type="entry name" value="WWE_dom"/>
</dbReference>
<dbReference type="PANTHER" id="PTHR11254:SF67">
    <property type="entry name" value="E3 UBIQUITIN-PROTEIN LIGASE HUWE1"/>
    <property type="match status" value="1"/>
</dbReference>
<feature type="compositionally biased region" description="Basic and acidic residues" evidence="13">
    <location>
        <begin position="2080"/>
        <end position="2089"/>
    </location>
</feature>
<dbReference type="SMART" id="SM00119">
    <property type="entry name" value="HECTc"/>
    <property type="match status" value="1"/>
</dbReference>
<sequence length="3724" mass="415544">MKIDSKTLRPCSAEIFPRCMQLIEHIKSSSDRRMFLKRLTEVHEWQPQFGKSEMARWSDVLNMCDEVLKDAVTCSSSPGAPMAIDEDQNLLPDVTSVLSFTAMLFENTFTRSVYSSTDRLLNLLDSGNVEVVVETLRLLLVISKRSRFLSQHLSDVQQKKLTIRLSAIAQACFIAVIISVTLLFRSMKMDECCTTNVRPSALLPIGFQTDTNNLVRSIHLDKSFAAELEHLLSGKKIEEDERASFIARLRLVRSFNTSRGRRLSIIARLLSLSILVYTRSLIEEWAMTTMLYDGLIEEITRLLLINNTSESIIDAVKTEALRTLTSIVSLGRPAKLNIVVESLGVNSYHGFLARMTRQCVDDLRCGRIGNGYTTVPFCTALFSLLYHLAGFENGGEALVSCALTETLLGVVSCETLPLELITFVTRAVRVIDIMTSLDANGFTSCSGMSIIVHRLIVSVCEIFIKFDVNICMKHLAELSITGPTTEQCHQQRAALIKSLLNFIKRAVQDTQFADSTRHIMDGALPNALMHILTNCGFFGASLFHNGQDLIVLQRLCHLWFVMSLFFVAVCLITNFIYQEPSLLTSLQEKGVTSAILRAIFRQELPASRDVIVALPNTFTALCLNDRGLKAFIDENPFDHFCDIFVSTKYIYAMKCRRNEMNEVASNLGTAFDAFLRHHPTLRENFLNSLAKMLNKLLDVVSADSPRCVMSLASCRSGQTALAGSSNTVVSSASPNRDDETIMAGNVSSDDDDDDPASAVANMEEMHTTENELPQFDLGLSLSIMCDGNPLIPLGEYLLNIGKFLETLLTHNASSEQADIFIQSGAADKLLSLLFVRQIPLELSQSLFPQLVTNIMRFLFQHTRSSDVIDMVANRLNKFCVDMLSSCSANEDSSKPSLLAMSLSDTSLANICAITVFCSVLGSLSKTALGSNTSTKTAILRFWTNEGCRLLASCNQAQRVVVWESAVLQVFNATNKCTTSTQTDDIQSDEQIGEANITQGHDSVGADSVPQRVGRPKYLLDDYWLGSKSGTSVLNRCNRQCTELMAMLVKISIGGMTRTRRIQENEGGTPCENAVQLALQIMKGFQQALEWKPYDKTDPAIMLPYLAVWINNLSNILFDERKSPYHLMLSAFYRTGTHDTFFNIVPNYFGRDQNQNYCVEMGQLLQAWFSLTERLVNAHAFRHSRYKMSEKFAEAKRFPTEKYLAKCQQDAFRQASVVFGILPSLPLSEAVNFNMCDMIVSIYREIVKGIVPLTEKQKQTVVTTSEDREKMEAELDEANIGLLVDMGFDRDAAVDALLEYSTVPEAAEYLIATDGLGRLRQSSTDERIDADDIDADEGSGSQNNDLNVEFEDVLLKEPISLNEVPPLDTRLVIPILLNLMEQGTELVFSTSEIMLAILNEVDDEWRKNVLIGEYLVQDILLMVDELRCDETDEKTVTSLATRLHFVCLLWPGIATTYIDVFTEYRLHSVLISVLDMVIIHCARRPAFVRLIAPICLWLDLYDKMLKLLDSKDKVEKAIESYAWKYWDTDERGGVFAWINYPPAASHILTNAFLSGRRNCSVSVGGRQYTVDFPSMSHRNVESHIERPITISGRLKDGIILSEILAQSKEHKEWDEIVRDRLVSAVIGLLSLSNIDATSIHAIFILAARITRDFVVAREFLQQGGVQTVINVSGSAVPSSAIFAALIIRHCLDDEIAIRQIFEKTVRTIAAGGYTINPPLTRWNHIRTPRTTRDWLHAIRALSPLCARHPQIFTVTMERVARKQKDQITILPMSPVDPSYKQWAACSPIKQVLTHLLNHTLDFSWEDSNRVVNRASLVRLIAELAKSYSIVATIVAESHDLNGQPFMVSLLSKCVVPSSSSAADGNLSVAVKTFVAAIASCSHSPKAQEALISSIISCLHIVFSEADSKIACSKLRALSDLFLLARDACPTGPQNVRSSTNSNAILRLIIKKRVCIELSRVPWYLNLSAKEGIETLNYILRVLEELTRTINSSYAAQNPIGENPSEALSTAQNASASVTLVATSENDASATVTAREGEHSQDDQHVEDSCSTADEHRFETHEVTVERNRPDDDDYCADDDEDRSRARHPDAAEDSSESEDEDDADDDDDDEGAALNEMDVDDESDDEHDDVMEEEGRVSVEEEDDFGMVEMEPAALSRFALVDSVDDSGPADRFEDGDSDENFVNANIFVENLDDIDALTNGAFTGARLFVNTSLEAAHADRSSVAVTSVHPLLQRSSQTSGSDSVIGQRPTRKRAIISKPEYAFKNSQKNSYQSYRLLVGQRRGAGNLNSTGLHRQNAVRRWTTFGTQSEFIERLFDGSATANGTHLFDVTPARQRFLNVVMQDHGLDNATAVTAEERRQTSVPLPLERFSDAARLIDGHAHLYLWVIVASYITGIMDLIEKNENEKKAEEEIMKTQKDFTEESSKRTLDDTESNESINTARLFIDEEEHENAGNVDVSVADTQPEHSSESINITIQANSAPEPMDQSDALYFDALENFENQIERTAEQEQRQEAITSDRNSNISTEASMHTLPVTVNEAGGQENVEQLNALEAAPETSHANQDDFREILGDIEIPEGVDPAFLAALPEDIRMEVIRDHMRQQRSQRLIQSSANLEAVGQANGESGVPVIEPLDQDFLNALPPDLQEEILAQHERTVRLAQERTENNSAPPADTPVGADDAAALIESLPPTLRAQVLADADDTVLQVLPQNVAAEARRLRASYEAQQVMRFARMLAPTQRFRPANGRSIPGTSGNTTSVGALAGITTLASKSATQLLDRDAIVTLLLLFFIDPARLNTQRLQKLIKSLCAQNVTCDFVIWCLIALLDKVDEDAVQYEDFTGTVSGWLDQICVHSGIGQHEQAVKFFKSTHTVALHPAILTTVCRLVLDTLINLAKTYPGHFLPAKLRASGSLSNAGLPPFSQFWAIVHSLSKADISSRSTHRHSSSLETALGPGGINASMAASSLEDSAVGVLMEHIRRPVILSSSVLQDKLLRLICTIVQTLPDETVTKMSIDSTAEKPPLAQQLEYIVLALTEGECSEEGLADGRTLLLELIRALSPSTKTFVMSLLINAAERLGARLLPHIERLEEELKELTNEGSPSSSLEQQPSGSKVAVNRYDESVIVISGILNSRAVMNASGCYELQLPAMRALTDKNGVQNVFLRTLQTIIKMREVLKSHARCIEIDVSIETAGEQDSENAQGEDKNAIEKYERKKLAEKEENMSILLNTLEPLWELVSRCLKRLTNADAHAALALQPSAEAFFLVYGSELSSIDPSKLHEHPDAQKLLHFAEKHRNMLNQVLRQSGGSLTDGPFAVLIQMPKLLDFDVKRIYFRKQMQKIDERVRGEDVAVRIRRSHLFSDSFRELFRLRGPEWKARFYIIFEGEEGQDAGGLLREWFSIITREIFNPNYALFITSPGDRVTYMINKTSYINPEHLEYFKFVGRIIAKAIYENKLLECYFTRAFYKHILSVPVRAQDLESEVLLPFSVEQETKRELDSLLEDPSFYKSLEFLLNNPIEDLGTELTFSLEVEEFGVRKMRMLKENGSSIPVTDENKEEYVKLVCQMKMTGSINQQLNAFLEGFYEIIPKQLISIFNEQELELLISGLPNVDIDDLYANTEYKTYTRSSSQIQWFWKALRSFEQEDRAKFLQFVTGTSKVPLQGFAALEGMNGTQKFSIHLDSRSSDRLPTAHTCFNQLDLPQYETYDKLRDMLSLAVRECTEGFGFA</sequence>
<keyword evidence="14" id="KW-1133">Transmembrane helix</keyword>
<feature type="compositionally biased region" description="Basic and acidic residues" evidence="13">
    <location>
        <begin position="2033"/>
        <end position="2068"/>
    </location>
</feature>
<comment type="catalytic activity">
    <reaction evidence="1">
        <text>S-ubiquitinyl-[E2 ubiquitin-conjugating enzyme]-L-cysteine + [acceptor protein]-L-lysine = [E2 ubiquitin-conjugating enzyme]-L-cysteine + N(6)-ubiquitinyl-[acceptor protein]-L-lysine.</text>
        <dbReference type="EC" id="2.3.2.26"/>
    </reaction>
</comment>
<dbReference type="GO" id="GO:0006281">
    <property type="term" value="P:DNA repair"/>
    <property type="evidence" value="ECO:0007669"/>
    <property type="project" value="UniProtKB-KW"/>
</dbReference>
<dbReference type="EMBL" id="UPTC01000282">
    <property type="protein sequence ID" value="VBB27767.1"/>
    <property type="molecule type" value="Genomic_DNA"/>
</dbReference>
<keyword evidence="6" id="KW-0808">Transferase</keyword>
<dbReference type="GO" id="GO:0005634">
    <property type="term" value="C:nucleus"/>
    <property type="evidence" value="ECO:0007669"/>
    <property type="project" value="UniProtKB-SubCell"/>
</dbReference>
<feature type="active site" description="Glycyl thioester intermediate" evidence="12">
    <location>
        <position position="3691"/>
    </location>
</feature>
<evidence type="ECO:0000313" key="19">
    <source>
        <dbReference type="Proteomes" id="UP000276991"/>
    </source>
</evidence>
<dbReference type="UniPathway" id="UPA00143"/>
<dbReference type="Pfam" id="PF06025">
    <property type="entry name" value="DUF913"/>
    <property type="match status" value="2"/>
</dbReference>
<dbReference type="GO" id="GO:0000209">
    <property type="term" value="P:protein polyubiquitination"/>
    <property type="evidence" value="ECO:0007669"/>
    <property type="project" value="TreeGrafter"/>
</dbReference>
<feature type="transmembrane region" description="Helical" evidence="14">
    <location>
        <begin position="523"/>
        <end position="543"/>
    </location>
</feature>
<evidence type="ECO:0000256" key="10">
    <source>
        <dbReference type="ARBA" id="ARBA00023242"/>
    </source>
</evidence>
<feature type="region of interest" description="Disordered" evidence="13">
    <location>
        <begin position="3091"/>
        <end position="3111"/>
    </location>
</feature>
<evidence type="ECO:0000259" key="15">
    <source>
        <dbReference type="PROSITE" id="PS50030"/>
    </source>
</evidence>
<gene>
    <name evidence="18" type="ORF">NAV_LOCUS2597</name>
</gene>
<dbReference type="InterPro" id="IPR041918">
    <property type="entry name" value="UBA_HUWE1"/>
</dbReference>
<dbReference type="SMART" id="SM00678">
    <property type="entry name" value="WWE"/>
    <property type="match status" value="1"/>
</dbReference>
<feature type="compositionally biased region" description="Acidic residues" evidence="13">
    <location>
        <begin position="2090"/>
        <end position="2131"/>
    </location>
</feature>
<feature type="compositionally biased region" description="Polar residues" evidence="13">
    <location>
        <begin position="3095"/>
        <end position="3109"/>
    </location>
</feature>
<feature type="transmembrane region" description="Helical" evidence="14">
    <location>
        <begin position="555"/>
        <end position="577"/>
    </location>
</feature>
<dbReference type="InterPro" id="IPR000569">
    <property type="entry name" value="HECT_dom"/>
</dbReference>
<evidence type="ECO:0000256" key="9">
    <source>
        <dbReference type="ARBA" id="ARBA00023204"/>
    </source>
</evidence>
<comment type="similarity">
    <text evidence="11">Belongs to the UPL family. TOM1/PTR1 subfamily.</text>
</comment>
<keyword evidence="5" id="KW-0597">Phosphoprotein</keyword>
<dbReference type="InterPro" id="IPR037197">
    <property type="entry name" value="WWE_dom_sf"/>
</dbReference>
<dbReference type="Gene3D" id="1.10.8.10">
    <property type="entry name" value="DNA helicase RuvA subunit, C-terminal domain"/>
    <property type="match status" value="1"/>
</dbReference>
<comment type="subcellular location">
    <subcellularLocation>
        <location evidence="2">Nucleus</location>
    </subcellularLocation>
</comment>
<dbReference type="STRING" id="6277.A0A498SF87"/>
<evidence type="ECO:0000256" key="13">
    <source>
        <dbReference type="SAM" id="MobiDB-lite"/>
    </source>
</evidence>
<evidence type="ECO:0000259" key="16">
    <source>
        <dbReference type="PROSITE" id="PS50237"/>
    </source>
</evidence>
<keyword evidence="9" id="KW-0234">DNA repair</keyword>
<feature type="domain" description="HECT" evidence="16">
    <location>
        <begin position="3368"/>
        <end position="3724"/>
    </location>
</feature>
<evidence type="ECO:0000256" key="7">
    <source>
        <dbReference type="ARBA" id="ARBA00022763"/>
    </source>
</evidence>
<feature type="domain" description="WWE" evidence="17">
    <location>
        <begin position="1508"/>
        <end position="1589"/>
    </location>
</feature>
<evidence type="ECO:0000256" key="11">
    <source>
        <dbReference type="ARBA" id="ARBA00034494"/>
    </source>
</evidence>
<feature type="region of interest" description="Disordered" evidence="13">
    <location>
        <begin position="2415"/>
        <end position="2434"/>
    </location>
</feature>
<dbReference type="SUPFAM" id="SSF46934">
    <property type="entry name" value="UBA-like"/>
    <property type="match status" value="1"/>
</dbReference>
<dbReference type="EC" id="2.3.2.26" evidence="4"/>
<proteinExistence type="inferred from homology"/>
<dbReference type="Pfam" id="PF06012">
    <property type="entry name" value="DUF908"/>
    <property type="match status" value="2"/>
</dbReference>
<dbReference type="OrthoDB" id="423283at2759"/>
<dbReference type="InterPro" id="IPR009060">
    <property type="entry name" value="UBA-like_sf"/>
</dbReference>
<evidence type="ECO:0000256" key="12">
    <source>
        <dbReference type="PROSITE-ProRule" id="PRU00104"/>
    </source>
</evidence>
<evidence type="ECO:0000256" key="2">
    <source>
        <dbReference type="ARBA" id="ARBA00004123"/>
    </source>
</evidence>
<organism evidence="18 19">
    <name type="scientific">Acanthocheilonema viteae</name>
    <name type="common">Filarial nematode worm</name>
    <name type="synonym">Dipetalonema viteae</name>
    <dbReference type="NCBI Taxonomy" id="6277"/>
    <lineage>
        <taxon>Eukaryota</taxon>
        <taxon>Metazoa</taxon>
        <taxon>Ecdysozoa</taxon>
        <taxon>Nematoda</taxon>
        <taxon>Chromadorea</taxon>
        <taxon>Rhabditida</taxon>
        <taxon>Spirurina</taxon>
        <taxon>Spiruromorpha</taxon>
        <taxon>Filarioidea</taxon>
        <taxon>Onchocercidae</taxon>
        <taxon>Acanthocheilonema</taxon>
    </lineage>
</organism>
<dbReference type="Gene3D" id="3.30.720.50">
    <property type="match status" value="1"/>
</dbReference>
<dbReference type="CDD" id="cd14288">
    <property type="entry name" value="UBA_HUWE1"/>
    <property type="match status" value="1"/>
</dbReference>
<reference evidence="18 19" key="1">
    <citation type="submission" date="2018-08" db="EMBL/GenBank/DDBJ databases">
        <authorList>
            <person name="Laetsch R D."/>
            <person name="Stevens L."/>
            <person name="Kumar S."/>
            <person name="Blaxter L. M."/>
        </authorList>
    </citation>
    <scope>NUCLEOTIDE SEQUENCE [LARGE SCALE GENOMIC DNA]</scope>
</reference>
<evidence type="ECO:0000256" key="3">
    <source>
        <dbReference type="ARBA" id="ARBA00004906"/>
    </source>
</evidence>
<dbReference type="Gene3D" id="6.10.250.1630">
    <property type="match status" value="1"/>
</dbReference>
<dbReference type="PROSITE" id="PS50918">
    <property type="entry name" value="WWE"/>
    <property type="match status" value="1"/>
</dbReference>
<dbReference type="CDD" id="cd00078">
    <property type="entry name" value="HECTc"/>
    <property type="match status" value="1"/>
</dbReference>
<evidence type="ECO:0000256" key="1">
    <source>
        <dbReference type="ARBA" id="ARBA00000885"/>
    </source>
</evidence>
<comment type="pathway">
    <text evidence="3">Protein modification; protein ubiquitination.</text>
</comment>
<dbReference type="Pfam" id="PF02825">
    <property type="entry name" value="WWE"/>
    <property type="match status" value="1"/>
</dbReference>
<dbReference type="GO" id="GO:0008270">
    <property type="term" value="F:zinc ion binding"/>
    <property type="evidence" value="ECO:0007669"/>
    <property type="project" value="InterPro"/>
</dbReference>
<keyword evidence="14" id="KW-0812">Transmembrane</keyword>
<feature type="domain" description="UBA" evidence="15">
    <location>
        <begin position="1273"/>
        <end position="1313"/>
    </location>
</feature>
<dbReference type="InterPro" id="IPR016024">
    <property type="entry name" value="ARM-type_fold"/>
</dbReference>
<dbReference type="InterPro" id="IPR025527">
    <property type="entry name" value="HUWE1/Rev1_UBM"/>
</dbReference>
<dbReference type="InterPro" id="IPR015940">
    <property type="entry name" value="UBA"/>
</dbReference>
<dbReference type="Pfam" id="PF00632">
    <property type="entry name" value="HECT"/>
    <property type="match status" value="1"/>
</dbReference>
<evidence type="ECO:0000256" key="8">
    <source>
        <dbReference type="ARBA" id="ARBA00022786"/>
    </source>
</evidence>
<feature type="compositionally biased region" description="Basic and acidic residues" evidence="13">
    <location>
        <begin position="2415"/>
        <end position="2429"/>
    </location>
</feature>
<dbReference type="SUPFAM" id="SSF48371">
    <property type="entry name" value="ARM repeat"/>
    <property type="match status" value="1"/>
</dbReference>
<protein>
    <recommendedName>
        <fullName evidence="4">HECT-type E3 ubiquitin transferase</fullName>
        <ecNumber evidence="4">2.3.2.26</ecNumber>
    </recommendedName>
</protein>
<keyword evidence="19" id="KW-1185">Reference proteome</keyword>
<dbReference type="InterPro" id="IPR035983">
    <property type="entry name" value="Hect_E3_ubiquitin_ligase"/>
</dbReference>
<feature type="compositionally biased region" description="Acidic residues" evidence="13">
    <location>
        <begin position="2069"/>
        <end position="2079"/>
    </location>
</feature>
<dbReference type="SUPFAM" id="SSF117839">
    <property type="entry name" value="WWE domain"/>
    <property type="match status" value="1"/>
</dbReference>
<dbReference type="Proteomes" id="UP000276991">
    <property type="component" value="Unassembled WGS sequence"/>
</dbReference>
<evidence type="ECO:0000256" key="14">
    <source>
        <dbReference type="SAM" id="Phobius"/>
    </source>
</evidence>
<feature type="region of interest" description="Disordered" evidence="13">
    <location>
        <begin position="2025"/>
        <end position="2139"/>
    </location>
</feature>
<dbReference type="PROSITE" id="PS50030">
    <property type="entry name" value="UBA"/>
    <property type="match status" value="1"/>
</dbReference>
<keyword evidence="8 12" id="KW-0833">Ubl conjugation pathway</keyword>
<dbReference type="FunFam" id="3.90.1750.10:FF:000003">
    <property type="entry name" value="E3 ubiquitin-protein ligase UPL1"/>
    <property type="match status" value="1"/>
</dbReference>
<evidence type="ECO:0000256" key="4">
    <source>
        <dbReference type="ARBA" id="ARBA00012485"/>
    </source>
</evidence>